<dbReference type="VEuPathDB" id="MicrosporidiaDB:NCER_100673"/>
<comment type="caution">
    <text evidence="11">The sequence shown here is derived from an EMBL/GenBank/DDBJ whole genome shotgun (WGS) entry which is preliminary data.</text>
</comment>
<dbReference type="VEuPathDB" id="MicrosporidiaDB:G9O61_00g011240"/>
<comment type="similarity">
    <text evidence="7">Belongs to the ABC transporter superfamily. ABCB family. Heavy Metal importer (TC 3.A.1.210) subfamily.</text>
</comment>
<feature type="transmembrane region" description="Helical" evidence="8">
    <location>
        <begin position="136"/>
        <end position="156"/>
    </location>
</feature>
<keyword evidence="5 8" id="KW-1133">Transmembrane helix</keyword>
<dbReference type="InterPro" id="IPR003593">
    <property type="entry name" value="AAA+_ATPase"/>
</dbReference>
<dbReference type="InterPro" id="IPR011527">
    <property type="entry name" value="ABC1_TM_dom"/>
</dbReference>
<dbReference type="Gene3D" id="1.20.1560.10">
    <property type="entry name" value="ABC transporter type 1, transmembrane domain"/>
    <property type="match status" value="1"/>
</dbReference>
<dbReference type="PROSITE" id="PS50893">
    <property type="entry name" value="ABC_TRANSPORTER_2"/>
    <property type="match status" value="1"/>
</dbReference>
<dbReference type="PANTHER" id="PTHR24221">
    <property type="entry name" value="ATP-BINDING CASSETTE SUB-FAMILY B"/>
    <property type="match status" value="1"/>
</dbReference>
<accession>A0A0F9WD42</accession>
<keyword evidence="6 8" id="KW-0472">Membrane</keyword>
<evidence type="ECO:0000256" key="4">
    <source>
        <dbReference type="ARBA" id="ARBA00022840"/>
    </source>
</evidence>
<dbReference type="InterPro" id="IPR027417">
    <property type="entry name" value="P-loop_NTPase"/>
</dbReference>
<dbReference type="InterPro" id="IPR039421">
    <property type="entry name" value="Type_1_exporter"/>
</dbReference>
<dbReference type="GO" id="GO:0140359">
    <property type="term" value="F:ABC-type transporter activity"/>
    <property type="evidence" value="ECO:0007669"/>
    <property type="project" value="InterPro"/>
</dbReference>
<dbReference type="Proteomes" id="UP000034350">
    <property type="component" value="Unassembled WGS sequence"/>
</dbReference>
<sequence length="573" mass="66543">MKEKTNYEILYDTFVKYCYNISYIRYVMFPILLSTIIACYLEVQASNISKRIAEDFENKINAGKSIFKYILFLTSSIVLRQINDIVFSGPIQFLYKIVGVEAFYHYISLNLENFNKIGSGEIQMIIERKSRAYGDILELTTLSAVPTCIVVIMSFFSVYKNLGRDALYVMLATSALYVYFTFVFSIWRNNIRRQYNKSQDKLSNKLQDFLANHETIKAYNMEEETITYFDENQKPVEYFGVKSHRILFSLLYIQKMTFAIQAIIIITLGSFGYFPIKLSSQQLVFYISISKTLTNSLSEMGMLYTRYVQGFLNAKSGYYEFKEDTQTDKIRLIDFNEKLEFRNVSFSYLNKPILLNANFVINKGERVAIIGKNGTGKSTIIKLLMKFYKYDGDILIDDTEIDNISDRSYRSLISYATQNTFLFDNTVTYNIFYGTKNVTEKEVLELAKKIGVLESIQEFKDGFSTSVGERGRFLSGGERQKIMLMRALLKNSEIVLLDEPTSALDKKSELETMTYIFNEFKYHTFVIIVHNLELLALFDKILFVNGNEVTMIEDINKKLEENSKYFADILNNE</sequence>
<dbReference type="PROSITE" id="PS50929">
    <property type="entry name" value="ABC_TM1F"/>
    <property type="match status" value="1"/>
</dbReference>
<keyword evidence="12" id="KW-1185">Reference proteome</keyword>
<feature type="transmembrane region" description="Helical" evidence="8">
    <location>
        <begin position="252"/>
        <end position="274"/>
    </location>
</feature>
<dbReference type="GO" id="GO:0005524">
    <property type="term" value="F:ATP binding"/>
    <property type="evidence" value="ECO:0007669"/>
    <property type="project" value="UniProtKB-KW"/>
</dbReference>
<dbReference type="SUPFAM" id="SSF90123">
    <property type="entry name" value="ABC transporter transmembrane region"/>
    <property type="match status" value="1"/>
</dbReference>
<dbReference type="RefSeq" id="XP_024330492.1">
    <property type="nucleotide sequence ID" value="XM_024475721.1"/>
</dbReference>
<dbReference type="InterPro" id="IPR036640">
    <property type="entry name" value="ABC1_TM_sf"/>
</dbReference>
<evidence type="ECO:0000313" key="12">
    <source>
        <dbReference type="Proteomes" id="UP000034350"/>
    </source>
</evidence>
<evidence type="ECO:0000313" key="11">
    <source>
        <dbReference type="EMBL" id="KKO74750.1"/>
    </source>
</evidence>
<dbReference type="Pfam" id="PF00005">
    <property type="entry name" value="ABC_tran"/>
    <property type="match status" value="1"/>
</dbReference>
<reference evidence="11 12" key="1">
    <citation type="journal article" date="2015" name="Environ. Microbiol.">
        <title>Genome analyses suggest the presence of polyploidy and recent human-driven expansions in eight global populations of the honeybee pathogen Nosema ceranae.</title>
        <authorList>
            <person name="Pelin A."/>
            <person name="Selman M."/>
            <person name="Aris-Brosou S."/>
            <person name="Farinelli L."/>
            <person name="Corradi N."/>
        </authorList>
    </citation>
    <scope>NUCLEOTIDE SEQUENCE [LARGE SCALE GENOMIC DNA]</scope>
    <source>
        <strain evidence="11 12">PA08 1199</strain>
    </source>
</reference>
<dbReference type="SUPFAM" id="SSF52540">
    <property type="entry name" value="P-loop containing nucleoside triphosphate hydrolases"/>
    <property type="match status" value="1"/>
</dbReference>
<keyword evidence="2 8" id="KW-0812">Transmembrane</keyword>
<evidence type="ECO:0000259" key="10">
    <source>
        <dbReference type="PROSITE" id="PS50929"/>
    </source>
</evidence>
<feature type="domain" description="ABC transporter" evidence="9">
    <location>
        <begin position="339"/>
        <end position="571"/>
    </location>
</feature>
<dbReference type="GeneID" id="36320668"/>
<dbReference type="OrthoDB" id="6500128at2759"/>
<dbReference type="Pfam" id="PF00664">
    <property type="entry name" value="ABC_membrane"/>
    <property type="match status" value="1"/>
</dbReference>
<feature type="transmembrane region" description="Helical" evidence="8">
    <location>
        <begin position="168"/>
        <end position="187"/>
    </location>
</feature>
<dbReference type="EMBL" id="JPQZ01000047">
    <property type="protein sequence ID" value="KKO74750.1"/>
    <property type="molecule type" value="Genomic_DNA"/>
</dbReference>
<gene>
    <name evidence="11" type="ORF">AAJ76_4700014292</name>
</gene>
<dbReference type="PANTHER" id="PTHR24221:SF654">
    <property type="entry name" value="ATP-BINDING CASSETTE SUB-FAMILY B MEMBER 6"/>
    <property type="match status" value="1"/>
</dbReference>
<name>A0A0F9WD42_9MICR</name>
<feature type="domain" description="ABC transmembrane type-1" evidence="10">
    <location>
        <begin position="27"/>
        <end position="309"/>
    </location>
</feature>
<comment type="subcellular location">
    <subcellularLocation>
        <location evidence="1">Membrane</location>
        <topology evidence="1">Multi-pass membrane protein</topology>
    </subcellularLocation>
</comment>
<evidence type="ECO:0000256" key="7">
    <source>
        <dbReference type="ARBA" id="ARBA00024363"/>
    </source>
</evidence>
<dbReference type="AlphaFoldDB" id="A0A0F9WD42"/>
<evidence type="ECO:0000256" key="1">
    <source>
        <dbReference type="ARBA" id="ARBA00004141"/>
    </source>
</evidence>
<organism evidence="11 12">
    <name type="scientific">Vairimorpha ceranae</name>
    <dbReference type="NCBI Taxonomy" id="40302"/>
    <lineage>
        <taxon>Eukaryota</taxon>
        <taxon>Fungi</taxon>
        <taxon>Fungi incertae sedis</taxon>
        <taxon>Microsporidia</taxon>
        <taxon>Nosematidae</taxon>
        <taxon>Vairimorpha</taxon>
    </lineage>
</organism>
<dbReference type="Gene3D" id="3.40.50.300">
    <property type="entry name" value="P-loop containing nucleotide triphosphate hydrolases"/>
    <property type="match status" value="1"/>
</dbReference>
<feature type="transmembrane region" description="Helical" evidence="8">
    <location>
        <begin position="23"/>
        <end position="41"/>
    </location>
</feature>
<evidence type="ECO:0000256" key="8">
    <source>
        <dbReference type="SAM" id="Phobius"/>
    </source>
</evidence>
<evidence type="ECO:0000256" key="2">
    <source>
        <dbReference type="ARBA" id="ARBA00022692"/>
    </source>
</evidence>
<dbReference type="GO" id="GO:0016887">
    <property type="term" value="F:ATP hydrolysis activity"/>
    <property type="evidence" value="ECO:0007669"/>
    <property type="project" value="InterPro"/>
</dbReference>
<keyword evidence="4" id="KW-0067">ATP-binding</keyword>
<keyword evidence="3" id="KW-0547">Nucleotide-binding</keyword>
<evidence type="ECO:0000256" key="6">
    <source>
        <dbReference type="ARBA" id="ARBA00023136"/>
    </source>
</evidence>
<evidence type="ECO:0000256" key="3">
    <source>
        <dbReference type="ARBA" id="ARBA00022741"/>
    </source>
</evidence>
<proteinExistence type="inferred from homology"/>
<protein>
    <submittedName>
        <fullName evidence="11">Atm1 mitochondrial abc transporter</fullName>
    </submittedName>
</protein>
<evidence type="ECO:0000259" key="9">
    <source>
        <dbReference type="PROSITE" id="PS50893"/>
    </source>
</evidence>
<dbReference type="InterPro" id="IPR003439">
    <property type="entry name" value="ABC_transporter-like_ATP-bd"/>
</dbReference>
<dbReference type="GO" id="GO:0016020">
    <property type="term" value="C:membrane"/>
    <property type="evidence" value="ECO:0007669"/>
    <property type="project" value="UniProtKB-SubCell"/>
</dbReference>
<dbReference type="VEuPathDB" id="MicrosporidiaDB:AAJ76_4700014292"/>
<evidence type="ECO:0000256" key="5">
    <source>
        <dbReference type="ARBA" id="ARBA00022989"/>
    </source>
</evidence>
<dbReference type="SMART" id="SM00382">
    <property type="entry name" value="AAA"/>
    <property type="match status" value="1"/>
</dbReference>